<dbReference type="PANTHER" id="PTHR37314:SF4">
    <property type="entry name" value="UPF0700 TRANSMEMBRANE PROTEIN YOAK"/>
    <property type="match status" value="1"/>
</dbReference>
<feature type="transmembrane region" description="Helical" evidence="2">
    <location>
        <begin position="238"/>
        <end position="255"/>
    </location>
</feature>
<keyword evidence="2" id="KW-1133">Transmembrane helix</keyword>
<dbReference type="EMBL" id="JAZGQK010000032">
    <property type="protein sequence ID" value="MEE6262869.1"/>
    <property type="molecule type" value="Genomic_DNA"/>
</dbReference>
<proteinExistence type="predicted"/>
<organism evidence="3 4">
    <name type="scientific">Plantactinospora sonchi</name>
    <dbReference type="NCBI Taxonomy" id="1544735"/>
    <lineage>
        <taxon>Bacteria</taxon>
        <taxon>Bacillati</taxon>
        <taxon>Actinomycetota</taxon>
        <taxon>Actinomycetes</taxon>
        <taxon>Micromonosporales</taxon>
        <taxon>Micromonosporaceae</taxon>
        <taxon>Plantactinospora</taxon>
    </lineage>
</organism>
<protein>
    <submittedName>
        <fullName evidence="3">YoaK family protein</fullName>
    </submittedName>
</protein>
<accession>A0ABU7S370</accession>
<keyword evidence="2" id="KW-0812">Transmembrane</keyword>
<feature type="region of interest" description="Disordered" evidence="1">
    <location>
        <begin position="1"/>
        <end position="44"/>
    </location>
</feature>
<evidence type="ECO:0000313" key="4">
    <source>
        <dbReference type="Proteomes" id="UP001332243"/>
    </source>
</evidence>
<keyword evidence="2" id="KW-0472">Membrane</keyword>
<dbReference type="PANTHER" id="PTHR37314">
    <property type="entry name" value="SLR0142 PROTEIN"/>
    <property type="match status" value="1"/>
</dbReference>
<feature type="transmembrane region" description="Helical" evidence="2">
    <location>
        <begin position="152"/>
        <end position="173"/>
    </location>
</feature>
<dbReference type="Pfam" id="PF06912">
    <property type="entry name" value="DUF1275"/>
    <property type="match status" value="1"/>
</dbReference>
<name>A0ABU7S370_9ACTN</name>
<feature type="transmembrane region" description="Helical" evidence="2">
    <location>
        <begin position="206"/>
        <end position="226"/>
    </location>
</feature>
<sequence>MENLDHRTITNGGAAAAVPLRRQRGPEAQRDDRTHHRPGEARQVGDLRAAHVRMDPGDPRTEAADRRRRNIYVVILAIFSGAIDAFGFLGLGGSFTSVMTGNMVLLGAAAAGWETALAGHVLTAILGYVAGTFVGARIAGEHVATDPVWPPRVTAALAVEFGLFLATGIVWLVTGAAPTAAVQLALLAASAAGLGIQSAAIGRFGVAGLSTTYLTGTLTTLITGLAARRPIGALRRPAFILLGLVAGAAVGALLLTHVRLLAPLVPSVLLATVVLGAFFNTRDRSGARAASPREASEL</sequence>
<dbReference type="RefSeq" id="WP_331217809.1">
    <property type="nucleotide sequence ID" value="NZ_JAZGQK010000032.1"/>
</dbReference>
<keyword evidence="4" id="KW-1185">Reference proteome</keyword>
<feature type="transmembrane region" description="Helical" evidence="2">
    <location>
        <begin position="261"/>
        <end position="279"/>
    </location>
</feature>
<gene>
    <name evidence="3" type="ORF">V1633_30750</name>
</gene>
<evidence type="ECO:0000256" key="1">
    <source>
        <dbReference type="SAM" id="MobiDB-lite"/>
    </source>
</evidence>
<evidence type="ECO:0000313" key="3">
    <source>
        <dbReference type="EMBL" id="MEE6262869.1"/>
    </source>
</evidence>
<feature type="compositionally biased region" description="Basic and acidic residues" evidence="1">
    <location>
        <begin position="24"/>
        <end position="44"/>
    </location>
</feature>
<feature type="transmembrane region" description="Helical" evidence="2">
    <location>
        <begin position="70"/>
        <end position="89"/>
    </location>
</feature>
<reference evidence="3 4" key="1">
    <citation type="submission" date="2024-01" db="EMBL/GenBank/DDBJ databases">
        <title>Genome insights into Plantactinospora sonchi sp. nov.</title>
        <authorList>
            <person name="Wang L."/>
        </authorList>
    </citation>
    <scope>NUCLEOTIDE SEQUENCE [LARGE SCALE GENOMIC DNA]</scope>
    <source>
        <strain evidence="3 4">NEAU-QY2</strain>
    </source>
</reference>
<dbReference type="InterPro" id="IPR010699">
    <property type="entry name" value="DUF1275"/>
</dbReference>
<comment type="caution">
    <text evidence="3">The sequence shown here is derived from an EMBL/GenBank/DDBJ whole genome shotgun (WGS) entry which is preliminary data.</text>
</comment>
<evidence type="ECO:0000256" key="2">
    <source>
        <dbReference type="SAM" id="Phobius"/>
    </source>
</evidence>
<dbReference type="Proteomes" id="UP001332243">
    <property type="component" value="Unassembled WGS sequence"/>
</dbReference>